<keyword evidence="7" id="KW-1185">Reference proteome</keyword>
<dbReference type="AlphaFoldDB" id="S3BYT3"/>
<keyword evidence="3 4" id="KW-0472">Membrane</keyword>
<reference evidence="6 7" key="1">
    <citation type="journal article" date="2013" name="BMC Genomics">
        <title>The genome and transcriptome of the pine saprophyte Ophiostoma piceae, and a comparison with the bark beetle-associated pine pathogen Grosmannia clavigera.</title>
        <authorList>
            <person name="Haridas S."/>
            <person name="Wang Y."/>
            <person name="Lim L."/>
            <person name="Massoumi Alamouti S."/>
            <person name="Jackman S."/>
            <person name="Docking R."/>
            <person name="Robertson G."/>
            <person name="Birol I."/>
            <person name="Bohlmann J."/>
            <person name="Breuil C."/>
        </authorList>
    </citation>
    <scope>NUCLEOTIDE SEQUENCE [LARGE SCALE GENOMIC DNA]</scope>
    <source>
        <strain evidence="6 7">UAMH 11346</strain>
    </source>
</reference>
<comment type="subcellular location">
    <subcellularLocation>
        <location evidence="4">Membrane</location>
        <topology evidence="4">Multi-pass membrane protein</topology>
    </subcellularLocation>
</comment>
<keyword evidence="1 4" id="KW-0812">Transmembrane</keyword>
<feature type="compositionally biased region" description="Pro residues" evidence="5">
    <location>
        <begin position="23"/>
        <end position="33"/>
    </location>
</feature>
<protein>
    <recommendedName>
        <fullName evidence="4">Altered inheritance of mitochondria protein 11</fullName>
    </recommendedName>
</protein>
<name>S3BYT3_OPHP1</name>
<evidence type="ECO:0000313" key="7">
    <source>
        <dbReference type="Proteomes" id="UP000016923"/>
    </source>
</evidence>
<dbReference type="EMBL" id="KE148159">
    <property type="protein sequence ID" value="EPE04641.1"/>
    <property type="molecule type" value="Genomic_DNA"/>
</dbReference>
<keyword evidence="2 4" id="KW-1133">Transmembrane helix</keyword>
<dbReference type="PANTHER" id="PTHR39136">
    <property type="entry name" value="ALTERED INHERITANCE OF MITOCHONDRIA PROTEIN 11"/>
    <property type="match status" value="1"/>
</dbReference>
<dbReference type="OrthoDB" id="3558022at2759"/>
<comment type="similarity">
    <text evidence="4">Belongs to the AIM11 family.</text>
</comment>
<dbReference type="VEuPathDB" id="FungiDB:F503_06190"/>
<evidence type="ECO:0000256" key="4">
    <source>
        <dbReference type="RuleBase" id="RU367098"/>
    </source>
</evidence>
<feature type="transmembrane region" description="Helical" evidence="4">
    <location>
        <begin position="46"/>
        <end position="66"/>
    </location>
</feature>
<dbReference type="eggNOG" id="ENOG502S3SI">
    <property type="taxonomic scope" value="Eukaryota"/>
</dbReference>
<dbReference type="GO" id="GO:0016020">
    <property type="term" value="C:membrane"/>
    <property type="evidence" value="ECO:0007669"/>
    <property type="project" value="UniProtKB-SubCell"/>
</dbReference>
<dbReference type="Proteomes" id="UP000016923">
    <property type="component" value="Unassembled WGS sequence"/>
</dbReference>
<sequence>MIFSMFKPRPDPPAAPASATTPTPSPPPPPAPARTPGDRNITSPRALKQLGLFFAGTAFFALTATITRRSVLRKQAAAKLKFYSPSGSTTIHSTAAREGVSSEVIEQAAAASTKEQPQGALIAAEALNLATLNVVSFFSMMVGGLSWGLDISSVDDLRAYAQRHTQSDGVAQGMTDEEAEKEMEMWMAKLLDKKDEMFGGKTAGIEGKAQGSESQPEEKKE</sequence>
<organism evidence="6 7">
    <name type="scientific">Ophiostoma piceae (strain UAMH 11346)</name>
    <name type="common">Sap stain fungus</name>
    <dbReference type="NCBI Taxonomy" id="1262450"/>
    <lineage>
        <taxon>Eukaryota</taxon>
        <taxon>Fungi</taxon>
        <taxon>Dikarya</taxon>
        <taxon>Ascomycota</taxon>
        <taxon>Pezizomycotina</taxon>
        <taxon>Sordariomycetes</taxon>
        <taxon>Sordariomycetidae</taxon>
        <taxon>Ophiostomatales</taxon>
        <taxon>Ophiostomataceae</taxon>
        <taxon>Ophiostoma</taxon>
    </lineage>
</organism>
<dbReference type="InterPro" id="IPR038814">
    <property type="entry name" value="AIM11"/>
</dbReference>
<feature type="region of interest" description="Disordered" evidence="5">
    <location>
        <begin position="1"/>
        <end position="42"/>
    </location>
</feature>
<gene>
    <name evidence="4" type="primary">AIM11</name>
    <name evidence="6" type="ORF">F503_06190</name>
</gene>
<dbReference type="OMA" id="TNPHEYF"/>
<feature type="region of interest" description="Disordered" evidence="5">
    <location>
        <begin position="201"/>
        <end position="221"/>
    </location>
</feature>
<evidence type="ECO:0000256" key="1">
    <source>
        <dbReference type="ARBA" id="ARBA00022692"/>
    </source>
</evidence>
<evidence type="ECO:0000313" key="6">
    <source>
        <dbReference type="EMBL" id="EPE04641.1"/>
    </source>
</evidence>
<dbReference type="GO" id="GO:0005739">
    <property type="term" value="C:mitochondrion"/>
    <property type="evidence" value="ECO:0007669"/>
    <property type="project" value="TreeGrafter"/>
</dbReference>
<dbReference type="STRING" id="1262450.S3BYT3"/>
<evidence type="ECO:0000256" key="5">
    <source>
        <dbReference type="SAM" id="MobiDB-lite"/>
    </source>
</evidence>
<evidence type="ECO:0000256" key="2">
    <source>
        <dbReference type="ARBA" id="ARBA00022989"/>
    </source>
</evidence>
<dbReference type="PANTHER" id="PTHR39136:SF1">
    <property type="entry name" value="ALTERED INHERITANCE OF MITOCHONDRIA PROTEIN 11"/>
    <property type="match status" value="1"/>
</dbReference>
<evidence type="ECO:0000256" key="3">
    <source>
        <dbReference type="ARBA" id="ARBA00023136"/>
    </source>
</evidence>
<accession>S3BYT3</accession>
<dbReference type="HOGENOM" id="CLU_084856_0_1_1"/>
<proteinExistence type="inferred from homology"/>